<comment type="caution">
    <text evidence="2">The sequence shown here is derived from an EMBL/GenBank/DDBJ whole genome shotgun (WGS) entry which is preliminary data.</text>
</comment>
<accession>K0SWA9</accession>
<organism evidence="2 3">
    <name type="scientific">Thalassiosira oceanica</name>
    <name type="common">Marine diatom</name>
    <dbReference type="NCBI Taxonomy" id="159749"/>
    <lineage>
        <taxon>Eukaryota</taxon>
        <taxon>Sar</taxon>
        <taxon>Stramenopiles</taxon>
        <taxon>Ochrophyta</taxon>
        <taxon>Bacillariophyta</taxon>
        <taxon>Coscinodiscophyceae</taxon>
        <taxon>Thalassiosirophycidae</taxon>
        <taxon>Thalassiosirales</taxon>
        <taxon>Thalassiosiraceae</taxon>
        <taxon>Thalassiosira</taxon>
    </lineage>
</organism>
<evidence type="ECO:0000313" key="3">
    <source>
        <dbReference type="Proteomes" id="UP000266841"/>
    </source>
</evidence>
<protein>
    <submittedName>
        <fullName evidence="2">Uncharacterized protein</fullName>
    </submittedName>
</protein>
<feature type="region of interest" description="Disordered" evidence="1">
    <location>
        <begin position="1"/>
        <end position="26"/>
    </location>
</feature>
<dbReference type="OrthoDB" id="53846at2759"/>
<evidence type="ECO:0000256" key="1">
    <source>
        <dbReference type="SAM" id="MobiDB-lite"/>
    </source>
</evidence>
<name>K0SWA9_THAOC</name>
<gene>
    <name evidence="2" type="ORF">THAOC_09024</name>
</gene>
<proteinExistence type="predicted"/>
<dbReference type="AlphaFoldDB" id="K0SWA9"/>
<keyword evidence="3" id="KW-1185">Reference proteome</keyword>
<dbReference type="EMBL" id="AGNL01009716">
    <property type="protein sequence ID" value="EJK69690.1"/>
    <property type="molecule type" value="Genomic_DNA"/>
</dbReference>
<sequence>MAATKSSQRSKGVVGPAGGRAGGQAESAIQVGTELLKKPSAAGVIAKRTHKSQGSNFAYKKKHTMLSASAQPFEPMPSDFGLCFANGHAQAIFCSATNPGHPEHEVISHVSDEAIDEFIPDAFD</sequence>
<dbReference type="Proteomes" id="UP000266841">
    <property type="component" value="Unassembled WGS sequence"/>
</dbReference>
<evidence type="ECO:0000313" key="2">
    <source>
        <dbReference type="EMBL" id="EJK69690.1"/>
    </source>
</evidence>
<feature type="non-terminal residue" evidence="2">
    <location>
        <position position="124"/>
    </location>
</feature>
<feature type="compositionally biased region" description="Polar residues" evidence="1">
    <location>
        <begin position="1"/>
        <end position="10"/>
    </location>
</feature>
<reference evidence="2 3" key="1">
    <citation type="journal article" date="2012" name="Genome Biol.">
        <title>Genome and low-iron response of an oceanic diatom adapted to chronic iron limitation.</title>
        <authorList>
            <person name="Lommer M."/>
            <person name="Specht M."/>
            <person name="Roy A.S."/>
            <person name="Kraemer L."/>
            <person name="Andreson R."/>
            <person name="Gutowska M.A."/>
            <person name="Wolf J."/>
            <person name="Bergner S.V."/>
            <person name="Schilhabel M.B."/>
            <person name="Klostermeier U.C."/>
            <person name="Beiko R.G."/>
            <person name="Rosenstiel P."/>
            <person name="Hippler M."/>
            <person name="Laroche J."/>
        </authorList>
    </citation>
    <scope>NUCLEOTIDE SEQUENCE [LARGE SCALE GENOMIC DNA]</scope>
    <source>
        <strain evidence="2 3">CCMP1005</strain>
    </source>
</reference>